<accession>A0ABZ1BKZ8</accession>
<dbReference type="Proteomes" id="UP001333102">
    <property type="component" value="Chromosome"/>
</dbReference>
<evidence type="ECO:0000256" key="2">
    <source>
        <dbReference type="ARBA" id="ARBA00022692"/>
    </source>
</evidence>
<gene>
    <name evidence="8" type="ORF">VLY81_08515</name>
</gene>
<feature type="compositionally biased region" description="Basic and acidic residues" evidence="5">
    <location>
        <begin position="94"/>
        <end position="112"/>
    </location>
</feature>
<evidence type="ECO:0000256" key="6">
    <source>
        <dbReference type="SAM" id="Phobius"/>
    </source>
</evidence>
<evidence type="ECO:0000256" key="4">
    <source>
        <dbReference type="ARBA" id="ARBA00023136"/>
    </source>
</evidence>
<feature type="domain" description="Lipopolysaccharide assembly protein A" evidence="7">
    <location>
        <begin position="21"/>
        <end position="83"/>
    </location>
</feature>
<evidence type="ECO:0000259" key="7">
    <source>
        <dbReference type="Pfam" id="PF06305"/>
    </source>
</evidence>
<dbReference type="Pfam" id="PF06305">
    <property type="entry name" value="LapA_dom"/>
    <property type="match status" value="1"/>
</dbReference>
<keyword evidence="9" id="KW-1185">Reference proteome</keyword>
<organism evidence="8 9">
    <name type="scientific">Geochorda subterranea</name>
    <dbReference type="NCBI Taxonomy" id="3109564"/>
    <lineage>
        <taxon>Bacteria</taxon>
        <taxon>Bacillati</taxon>
        <taxon>Bacillota</taxon>
        <taxon>Limnochordia</taxon>
        <taxon>Limnochordales</taxon>
        <taxon>Geochordaceae</taxon>
        <taxon>Geochorda</taxon>
    </lineage>
</organism>
<evidence type="ECO:0000256" key="5">
    <source>
        <dbReference type="SAM" id="MobiDB-lite"/>
    </source>
</evidence>
<dbReference type="InterPro" id="IPR010445">
    <property type="entry name" value="LapA_dom"/>
</dbReference>
<sequence length="135" mass="14143">MTVLAVASVLVILVVAAFALQNPQGVTVSFLAWTWQTDVGRLSVIAAALGAAAVLLLVGADDLRLRLRSRQLARQIRRLEVRLAGLEAERDRLASRLDHQGTQEEGPGREDAPASSEAGPAPPAGSLADAEGSGR</sequence>
<keyword evidence="1" id="KW-1003">Cell membrane</keyword>
<evidence type="ECO:0000313" key="9">
    <source>
        <dbReference type="Proteomes" id="UP001333102"/>
    </source>
</evidence>
<reference evidence="9" key="1">
    <citation type="submission" date="2023-12" db="EMBL/GenBank/DDBJ databases">
        <title>Novel isolates from deep terrestrial aquifers shed light on the physiology and ecology of the class Limnochordia.</title>
        <authorList>
            <person name="Karnachuk O.V."/>
            <person name="Lukina A.P."/>
            <person name="Avakyan M.R."/>
            <person name="Kadnikov V."/>
            <person name="Begmatov S."/>
            <person name="Beletsky A.V."/>
            <person name="Mardanov A.V."/>
            <person name="Ravin N.V."/>
        </authorList>
    </citation>
    <scope>NUCLEOTIDE SEQUENCE [LARGE SCALE GENOMIC DNA]</scope>
    <source>
        <strain evidence="9">LN</strain>
    </source>
</reference>
<proteinExistence type="predicted"/>
<evidence type="ECO:0000256" key="1">
    <source>
        <dbReference type="ARBA" id="ARBA00022475"/>
    </source>
</evidence>
<feature type="transmembrane region" description="Helical" evidence="6">
    <location>
        <begin position="43"/>
        <end position="60"/>
    </location>
</feature>
<evidence type="ECO:0000313" key="8">
    <source>
        <dbReference type="EMBL" id="WRP13494.1"/>
    </source>
</evidence>
<dbReference type="RefSeq" id="WP_324667739.1">
    <property type="nucleotide sequence ID" value="NZ_CP141614.1"/>
</dbReference>
<protein>
    <submittedName>
        <fullName evidence="8">Lipopolysaccharide assembly protein LapA domain-containing protein</fullName>
    </submittedName>
</protein>
<evidence type="ECO:0000256" key="3">
    <source>
        <dbReference type="ARBA" id="ARBA00022989"/>
    </source>
</evidence>
<feature type="region of interest" description="Disordered" evidence="5">
    <location>
        <begin position="94"/>
        <end position="135"/>
    </location>
</feature>
<keyword evidence="4 6" id="KW-0472">Membrane</keyword>
<feature type="compositionally biased region" description="Low complexity" evidence="5">
    <location>
        <begin position="113"/>
        <end position="135"/>
    </location>
</feature>
<dbReference type="EMBL" id="CP141614">
    <property type="protein sequence ID" value="WRP13494.1"/>
    <property type="molecule type" value="Genomic_DNA"/>
</dbReference>
<name>A0ABZ1BKZ8_9FIRM</name>
<keyword evidence="3 6" id="KW-1133">Transmembrane helix</keyword>
<keyword evidence="2 6" id="KW-0812">Transmembrane</keyword>